<keyword evidence="3" id="KW-1185">Reference proteome</keyword>
<evidence type="ECO:0000256" key="1">
    <source>
        <dbReference type="SAM" id="Phobius"/>
    </source>
</evidence>
<proteinExistence type="predicted"/>
<evidence type="ECO:0000313" key="3">
    <source>
        <dbReference type="Proteomes" id="UP000805614"/>
    </source>
</evidence>
<reference evidence="2 3" key="1">
    <citation type="submission" date="2020-06" db="EMBL/GenBank/DDBJ databases">
        <title>Actinomadura xiongansis sp. nov., isolated from soil of Baiyangdian.</title>
        <authorList>
            <person name="Zhang X."/>
        </authorList>
    </citation>
    <scope>NUCLEOTIDE SEQUENCE [LARGE SCALE GENOMIC DNA]</scope>
    <source>
        <strain evidence="2 3">HBUM206468</strain>
    </source>
</reference>
<evidence type="ECO:0008006" key="4">
    <source>
        <dbReference type="Google" id="ProtNLM"/>
    </source>
</evidence>
<keyword evidence="1" id="KW-0472">Membrane</keyword>
<accession>A0ABR7LRE8</accession>
<sequence length="304" mass="33516">MTDVEERLRAALHAKADTIEPSREAWEKAIASGRSGSRRLPFLAIPVLAAVTVAAVIAVSMVVAPEQPRRPAATPFATPGARLGQYYFVKERRLTENNGKEEEKKNAYRWVPVSPGATYYGVPRPDGKLMLMQRPAIVTDPEYDVRTWPSDPTQMLARASRLAAKAIASGRTNDEPVDDQALSILEGIAADPVTSPERVAAVFQAMTMVPGQRVSRNVKDPIGRPSIRLSKKNSLRGSYHTFFSPDARTYHGHEATYVDGPKNSWNVRSWRVIVDVKVVDRPGQFPEGEEAPAVITQPPRINRG</sequence>
<protein>
    <recommendedName>
        <fullName evidence="4">CU044_5270 family protein</fullName>
    </recommendedName>
</protein>
<keyword evidence="1" id="KW-1133">Transmembrane helix</keyword>
<gene>
    <name evidence="2" type="ORF">HKK74_18250</name>
</gene>
<name>A0ABR7LRE8_9ACTN</name>
<keyword evidence="1" id="KW-0812">Transmembrane</keyword>
<dbReference type="RefSeq" id="WP_187244441.1">
    <property type="nucleotide sequence ID" value="NZ_BAAAOK010000004.1"/>
</dbReference>
<organism evidence="2 3">
    <name type="scientific">Actinomadura alba</name>
    <dbReference type="NCBI Taxonomy" id="406431"/>
    <lineage>
        <taxon>Bacteria</taxon>
        <taxon>Bacillati</taxon>
        <taxon>Actinomycetota</taxon>
        <taxon>Actinomycetes</taxon>
        <taxon>Streptosporangiales</taxon>
        <taxon>Thermomonosporaceae</taxon>
        <taxon>Actinomadura</taxon>
    </lineage>
</organism>
<dbReference type="Proteomes" id="UP000805614">
    <property type="component" value="Unassembled WGS sequence"/>
</dbReference>
<evidence type="ECO:0000313" key="2">
    <source>
        <dbReference type="EMBL" id="MBC6467420.1"/>
    </source>
</evidence>
<comment type="caution">
    <text evidence="2">The sequence shown here is derived from an EMBL/GenBank/DDBJ whole genome shotgun (WGS) entry which is preliminary data.</text>
</comment>
<feature type="transmembrane region" description="Helical" evidence="1">
    <location>
        <begin position="42"/>
        <end position="64"/>
    </location>
</feature>
<dbReference type="EMBL" id="JABVEC010000013">
    <property type="protein sequence ID" value="MBC6467420.1"/>
    <property type="molecule type" value="Genomic_DNA"/>
</dbReference>